<evidence type="ECO:0000256" key="3">
    <source>
        <dbReference type="ARBA" id="ARBA00022801"/>
    </source>
</evidence>
<dbReference type="PANTHER" id="PTHR42693">
    <property type="entry name" value="ARYLSULFATASE FAMILY MEMBER"/>
    <property type="match status" value="1"/>
</dbReference>
<gene>
    <name evidence="8" type="ORF">GCM10007100_33700</name>
</gene>
<keyword evidence="3" id="KW-0378">Hydrolase</keyword>
<dbReference type="GO" id="GO:0046872">
    <property type="term" value="F:metal ion binding"/>
    <property type="evidence" value="ECO:0007669"/>
    <property type="project" value="UniProtKB-KW"/>
</dbReference>
<evidence type="ECO:0000256" key="5">
    <source>
        <dbReference type="SAM" id="MobiDB-lite"/>
    </source>
</evidence>
<dbReference type="GO" id="GO:0004065">
    <property type="term" value="F:arylsulfatase activity"/>
    <property type="evidence" value="ECO:0007669"/>
    <property type="project" value="TreeGrafter"/>
</dbReference>
<comment type="caution">
    <text evidence="8">The sequence shown here is derived from an EMBL/GenBank/DDBJ whole genome shotgun (WGS) entry which is preliminary data.</text>
</comment>
<dbReference type="PROSITE" id="PS00523">
    <property type="entry name" value="SULFATASE_1"/>
    <property type="match status" value="1"/>
</dbReference>
<dbReference type="EMBL" id="BMXI01000016">
    <property type="protein sequence ID" value="GHC63374.1"/>
    <property type="molecule type" value="Genomic_DNA"/>
</dbReference>
<dbReference type="InterPro" id="IPR024607">
    <property type="entry name" value="Sulfatase_CS"/>
</dbReference>
<dbReference type="AlphaFoldDB" id="A0A918TVN1"/>
<evidence type="ECO:0000256" key="2">
    <source>
        <dbReference type="ARBA" id="ARBA00022723"/>
    </source>
</evidence>
<feature type="domain" description="Sulfatase N-terminal" evidence="7">
    <location>
        <begin position="19"/>
        <end position="373"/>
    </location>
</feature>
<dbReference type="Gene3D" id="3.30.1120.10">
    <property type="match status" value="1"/>
</dbReference>
<dbReference type="InterPro" id="IPR017850">
    <property type="entry name" value="Alkaline_phosphatase_core_sf"/>
</dbReference>
<reference evidence="8" key="1">
    <citation type="journal article" date="2014" name="Int. J. Syst. Evol. Microbiol.">
        <title>Complete genome sequence of Corynebacterium casei LMG S-19264T (=DSM 44701T), isolated from a smear-ripened cheese.</title>
        <authorList>
            <consortium name="US DOE Joint Genome Institute (JGI-PGF)"/>
            <person name="Walter F."/>
            <person name="Albersmeier A."/>
            <person name="Kalinowski J."/>
            <person name="Ruckert C."/>
        </authorList>
    </citation>
    <scope>NUCLEOTIDE SEQUENCE</scope>
    <source>
        <strain evidence="8">KCTC 12988</strain>
    </source>
</reference>
<dbReference type="PROSITE" id="PS00149">
    <property type="entry name" value="SULFATASE_2"/>
    <property type="match status" value="1"/>
</dbReference>
<name>A0A918TVN1_9BACT</name>
<keyword evidence="9" id="KW-1185">Reference proteome</keyword>
<protein>
    <submittedName>
        <fullName evidence="8">Arylsulfatase</fullName>
    </submittedName>
</protein>
<keyword evidence="6" id="KW-0732">Signal</keyword>
<dbReference type="PANTHER" id="PTHR42693:SF53">
    <property type="entry name" value="ENDO-4-O-SULFATASE"/>
    <property type="match status" value="1"/>
</dbReference>
<dbReference type="Proteomes" id="UP000644507">
    <property type="component" value="Unassembled WGS sequence"/>
</dbReference>
<dbReference type="SUPFAM" id="SSF53649">
    <property type="entry name" value="Alkaline phosphatase-like"/>
    <property type="match status" value="1"/>
</dbReference>
<evidence type="ECO:0000256" key="1">
    <source>
        <dbReference type="ARBA" id="ARBA00008779"/>
    </source>
</evidence>
<dbReference type="Gene3D" id="3.40.720.10">
    <property type="entry name" value="Alkaline Phosphatase, subunit A"/>
    <property type="match status" value="1"/>
</dbReference>
<organism evidence="8 9">
    <name type="scientific">Roseibacillus persicicus</name>
    <dbReference type="NCBI Taxonomy" id="454148"/>
    <lineage>
        <taxon>Bacteria</taxon>
        <taxon>Pseudomonadati</taxon>
        <taxon>Verrucomicrobiota</taxon>
        <taxon>Verrucomicrobiia</taxon>
        <taxon>Verrucomicrobiales</taxon>
        <taxon>Verrucomicrobiaceae</taxon>
        <taxon>Roseibacillus</taxon>
    </lineage>
</organism>
<evidence type="ECO:0000256" key="6">
    <source>
        <dbReference type="SAM" id="SignalP"/>
    </source>
</evidence>
<feature type="region of interest" description="Disordered" evidence="5">
    <location>
        <begin position="179"/>
        <end position="200"/>
    </location>
</feature>
<dbReference type="RefSeq" id="WP_189572620.1">
    <property type="nucleotide sequence ID" value="NZ_BMXI01000016.1"/>
</dbReference>
<evidence type="ECO:0000256" key="4">
    <source>
        <dbReference type="ARBA" id="ARBA00022837"/>
    </source>
</evidence>
<feature type="signal peptide" evidence="6">
    <location>
        <begin position="1"/>
        <end position="17"/>
    </location>
</feature>
<evidence type="ECO:0000313" key="8">
    <source>
        <dbReference type="EMBL" id="GHC63374.1"/>
    </source>
</evidence>
<proteinExistence type="inferred from homology"/>
<reference evidence="8" key="2">
    <citation type="submission" date="2020-09" db="EMBL/GenBank/DDBJ databases">
        <authorList>
            <person name="Sun Q."/>
            <person name="Kim S."/>
        </authorList>
    </citation>
    <scope>NUCLEOTIDE SEQUENCE</scope>
    <source>
        <strain evidence="8">KCTC 12988</strain>
    </source>
</reference>
<comment type="similarity">
    <text evidence="1">Belongs to the sulfatase family.</text>
</comment>
<evidence type="ECO:0000313" key="9">
    <source>
        <dbReference type="Proteomes" id="UP000644507"/>
    </source>
</evidence>
<accession>A0A918TVN1</accession>
<evidence type="ECO:0000259" key="7">
    <source>
        <dbReference type="Pfam" id="PF00884"/>
    </source>
</evidence>
<dbReference type="InterPro" id="IPR000917">
    <property type="entry name" value="Sulfatase_N"/>
</dbReference>
<sequence length="482" mass="53774">MKSLLTIAFLCPLLASAKPNILLILADDMGYGDVQALNPDSKIPTPHLDSLARDGMVFSDAHTPSSVCTPTRYALLTGRYCWRSPLKKGVLVPPKDKPLIENDRPTLASFLKKQGYRTNMVGKWHLGMGWALDENGQVDFQGKISDTPVEKGFDHWFGVAASLDMVPYTMIRDHEAVSQLTETQPNQPFPRYTRKGPKGPDFDPGDVLDDLAKEADLVIADSAKSKAPFFLYLPLTGPHKPVWPHERFVGSTELGPYGDFVHQVDHTVGLVLESLEKHGVADDTLVIYTSDNGSFMYRRKDSQQHHLANPGDQGYRPSDHQSNYHWRGTKADIYEGGHRVPFLVRWPEKARAGSVSKKTITLTDIFATVAEVTESPLPEQAEDSYSFLNSLLGKEKASRPPVIHHSANGTFAIREGDWKLILSSGSGGRQRPLGKPFEQGYQLYDLHEDPQESNNLIEERPEIAKRLEKAFAKIARDHKTSQ</sequence>
<feature type="chain" id="PRO_5037080927" evidence="6">
    <location>
        <begin position="18"/>
        <end position="482"/>
    </location>
</feature>
<keyword evidence="4" id="KW-0106">Calcium</keyword>
<dbReference type="InterPro" id="IPR050738">
    <property type="entry name" value="Sulfatase"/>
</dbReference>
<dbReference type="CDD" id="cd16143">
    <property type="entry name" value="ARS_like"/>
    <property type="match status" value="1"/>
</dbReference>
<keyword evidence="2" id="KW-0479">Metal-binding</keyword>
<dbReference type="Pfam" id="PF00884">
    <property type="entry name" value="Sulfatase"/>
    <property type="match status" value="1"/>
</dbReference>